<evidence type="ECO:0000256" key="7">
    <source>
        <dbReference type="SAM" id="Phobius"/>
    </source>
</evidence>
<feature type="domain" description="EamA" evidence="9">
    <location>
        <begin position="7"/>
        <end position="141"/>
    </location>
</feature>
<feature type="region of interest" description="Disordered" evidence="6">
    <location>
        <begin position="309"/>
        <end position="331"/>
    </location>
</feature>
<evidence type="ECO:0000313" key="10">
    <source>
        <dbReference type="EMBL" id="AIF48757.1"/>
    </source>
</evidence>
<dbReference type="SUPFAM" id="SSF103481">
    <property type="entry name" value="Multidrug resistance efflux transporter EmrE"/>
    <property type="match status" value="2"/>
</dbReference>
<feature type="transmembrane region" description="Helical" evidence="7">
    <location>
        <begin position="99"/>
        <end position="118"/>
    </location>
</feature>
<feature type="transmembrane region" description="Helical" evidence="7">
    <location>
        <begin position="125"/>
        <end position="145"/>
    </location>
</feature>
<keyword evidence="8" id="KW-0732">Signal</keyword>
<dbReference type="Proteomes" id="UP000027987">
    <property type="component" value="Chromosome"/>
</dbReference>
<feature type="transmembrane region" description="Helical" evidence="7">
    <location>
        <begin position="267"/>
        <end position="284"/>
    </location>
</feature>
<gene>
    <name evidence="10" type="ORF">HY57_16660</name>
</gene>
<feature type="transmembrane region" description="Helical" evidence="7">
    <location>
        <begin position="151"/>
        <end position="168"/>
    </location>
</feature>
<keyword evidence="11" id="KW-1185">Reference proteome</keyword>
<protein>
    <submittedName>
        <fullName evidence="10">Membrane protein</fullName>
    </submittedName>
</protein>
<evidence type="ECO:0000256" key="8">
    <source>
        <dbReference type="SAM" id="SignalP"/>
    </source>
</evidence>
<dbReference type="Gene3D" id="1.10.3730.20">
    <property type="match status" value="2"/>
</dbReference>
<feature type="transmembrane region" description="Helical" evidence="7">
    <location>
        <begin position="180"/>
        <end position="206"/>
    </location>
</feature>
<evidence type="ECO:0000256" key="1">
    <source>
        <dbReference type="ARBA" id="ARBA00004141"/>
    </source>
</evidence>
<dbReference type="AlphaFoldDB" id="A0A075K4Y2"/>
<feature type="compositionally biased region" description="Basic and acidic residues" evidence="6">
    <location>
        <begin position="309"/>
        <end position="324"/>
    </location>
</feature>
<reference evidence="10 11" key="1">
    <citation type="submission" date="2014-07" db="EMBL/GenBank/DDBJ databases">
        <title>Complete Genome Sequence of Dyella japonica Strain A8 Isolated from Malaysian Tropical Soil.</title>
        <authorList>
            <person name="Hui R.K.H."/>
            <person name="Chen J.-W."/>
            <person name="Chan K.-G."/>
            <person name="Leung F.C.C."/>
        </authorList>
    </citation>
    <scope>NUCLEOTIDE SEQUENCE [LARGE SCALE GENOMIC DNA]</scope>
    <source>
        <strain evidence="10 11">A8</strain>
    </source>
</reference>
<feature type="domain" description="EamA" evidence="9">
    <location>
        <begin position="154"/>
        <end position="283"/>
    </location>
</feature>
<evidence type="ECO:0000259" key="9">
    <source>
        <dbReference type="Pfam" id="PF00892"/>
    </source>
</evidence>
<feature type="transmembrane region" description="Helical" evidence="7">
    <location>
        <begin position="69"/>
        <end position="93"/>
    </location>
</feature>
<feature type="chain" id="PRO_5001707334" evidence="8">
    <location>
        <begin position="25"/>
        <end position="349"/>
    </location>
</feature>
<keyword evidence="3 7" id="KW-0812">Transmembrane</keyword>
<dbReference type="PATRIC" id="fig|1217721.7.peg.3418"/>
<feature type="signal peptide" evidence="8">
    <location>
        <begin position="1"/>
        <end position="24"/>
    </location>
</feature>
<sequence>MMLSRPVVAALLAAALFGASTPFAKQLVGQTSPFLLAGLLYLGSGVGLTLIRIVRDRSLQLPSMPAGEWWWWLAAVIFGGVLGPLLLMVGLAATTAATASMLLNLEAVLTAVLAWVVFKENADRRIVAGMVLIVAGGVLLSWSNASGGTDRWIGPAAIAGACLCWAIDNNLTRKVSAQDALFLAGSKGAVAGIINTTLGLAIGAAVPSWTQAAPAMLIGLLGYGVSLVLFVLALRGLGTARTGAYFSTAPFIGAAIAILCFGEHASTLFWLAAALMGAGVWLHLTERHEHEHTHEAMFHAHRHVHDEHHQHEHDFDWDGTEPHAHPHQHAPLTHTHLHFPDIHHRHGHP</sequence>
<feature type="transmembrane region" description="Helical" evidence="7">
    <location>
        <begin position="212"/>
        <end position="232"/>
    </location>
</feature>
<keyword evidence="4 7" id="KW-1133">Transmembrane helix</keyword>
<dbReference type="InterPro" id="IPR000620">
    <property type="entry name" value="EamA_dom"/>
</dbReference>
<keyword evidence="5 7" id="KW-0472">Membrane</keyword>
<dbReference type="PANTHER" id="PTHR32322">
    <property type="entry name" value="INNER MEMBRANE TRANSPORTER"/>
    <property type="match status" value="1"/>
</dbReference>
<dbReference type="InterPro" id="IPR050638">
    <property type="entry name" value="AA-Vitamin_Transporters"/>
</dbReference>
<evidence type="ECO:0000313" key="11">
    <source>
        <dbReference type="Proteomes" id="UP000027987"/>
    </source>
</evidence>
<organism evidence="10 11">
    <name type="scientific">Dyella japonica A8</name>
    <dbReference type="NCBI Taxonomy" id="1217721"/>
    <lineage>
        <taxon>Bacteria</taxon>
        <taxon>Pseudomonadati</taxon>
        <taxon>Pseudomonadota</taxon>
        <taxon>Gammaproteobacteria</taxon>
        <taxon>Lysobacterales</taxon>
        <taxon>Rhodanobacteraceae</taxon>
        <taxon>Dyella</taxon>
    </lineage>
</organism>
<evidence type="ECO:0000256" key="3">
    <source>
        <dbReference type="ARBA" id="ARBA00022692"/>
    </source>
</evidence>
<evidence type="ECO:0000256" key="4">
    <source>
        <dbReference type="ARBA" id="ARBA00022989"/>
    </source>
</evidence>
<dbReference type="Pfam" id="PF00892">
    <property type="entry name" value="EamA"/>
    <property type="match status" value="2"/>
</dbReference>
<dbReference type="HOGENOM" id="CLU_042632_0_0_6"/>
<dbReference type="GO" id="GO:0016020">
    <property type="term" value="C:membrane"/>
    <property type="evidence" value="ECO:0007669"/>
    <property type="project" value="UniProtKB-SubCell"/>
</dbReference>
<dbReference type="EMBL" id="CP008884">
    <property type="protein sequence ID" value="AIF48757.1"/>
    <property type="molecule type" value="Genomic_DNA"/>
</dbReference>
<comment type="similarity">
    <text evidence="2">Belongs to the EamA transporter family.</text>
</comment>
<name>A0A075K4Y2_9GAMM</name>
<dbReference type="KEGG" id="dja:HY57_16660"/>
<comment type="subcellular location">
    <subcellularLocation>
        <location evidence="1">Membrane</location>
        <topology evidence="1">Multi-pass membrane protein</topology>
    </subcellularLocation>
</comment>
<proteinExistence type="inferred from homology"/>
<feature type="transmembrane region" description="Helical" evidence="7">
    <location>
        <begin position="244"/>
        <end position="261"/>
    </location>
</feature>
<feature type="transmembrane region" description="Helical" evidence="7">
    <location>
        <begin position="34"/>
        <end position="54"/>
    </location>
</feature>
<dbReference type="InterPro" id="IPR037185">
    <property type="entry name" value="EmrE-like"/>
</dbReference>
<evidence type="ECO:0000256" key="6">
    <source>
        <dbReference type="SAM" id="MobiDB-lite"/>
    </source>
</evidence>
<dbReference type="PANTHER" id="PTHR32322:SF2">
    <property type="entry name" value="EAMA DOMAIN-CONTAINING PROTEIN"/>
    <property type="match status" value="1"/>
</dbReference>
<accession>A0A075K4Y2</accession>
<evidence type="ECO:0000256" key="5">
    <source>
        <dbReference type="ARBA" id="ARBA00023136"/>
    </source>
</evidence>
<evidence type="ECO:0000256" key="2">
    <source>
        <dbReference type="ARBA" id="ARBA00007362"/>
    </source>
</evidence>